<dbReference type="EMBL" id="RBIN01000007">
    <property type="protein sequence ID" value="RKQ97046.1"/>
    <property type="molecule type" value="Genomic_DNA"/>
</dbReference>
<dbReference type="InterPro" id="IPR007300">
    <property type="entry name" value="CidB/LrgB"/>
</dbReference>
<keyword evidence="3 5" id="KW-1133">Transmembrane helix</keyword>
<keyword evidence="4 5" id="KW-0472">Membrane</keyword>
<feature type="transmembrane region" description="Helical" evidence="5">
    <location>
        <begin position="143"/>
        <end position="171"/>
    </location>
</feature>
<protein>
    <submittedName>
        <fullName evidence="6">Putative effector of murein hydrolase</fullName>
    </submittedName>
</protein>
<name>A0A420WUC3_9GAMM</name>
<dbReference type="PANTHER" id="PTHR30249">
    <property type="entry name" value="PUTATIVE SEROTONIN TRANSPORTER"/>
    <property type="match status" value="1"/>
</dbReference>
<dbReference type="AlphaFoldDB" id="A0A420WUC3"/>
<gene>
    <name evidence="6" type="ORF">C7446_2462</name>
</gene>
<feature type="transmembrane region" description="Helical" evidence="5">
    <location>
        <begin position="213"/>
        <end position="237"/>
    </location>
</feature>
<evidence type="ECO:0000256" key="3">
    <source>
        <dbReference type="ARBA" id="ARBA00022989"/>
    </source>
</evidence>
<sequence>MSMFTQVTHQLMSTPALAIVLTLVAYLIALRLFHRLHDPSWAPPLLTGSCLLALVIALLPMDYQQYSHQALWLTLLLGPATVGLAVPLFEQFLHIRQLLIPVLVTLVTGGLVASATTVGVAWALGLSPEILESLAAKSVTTPIAVVITSGLGGMASLTAGIVTITGILAAAITPPLARLLRCDDPRVMGFAMGINGHGIATARAFTLSPRSGAFSSLAMGLNGAFSAVVLPLLAHWLG</sequence>
<dbReference type="Pfam" id="PF04172">
    <property type="entry name" value="LrgB"/>
    <property type="match status" value="1"/>
</dbReference>
<comment type="subcellular location">
    <subcellularLocation>
        <location evidence="1">Membrane</location>
        <topology evidence="1">Multi-pass membrane protein</topology>
    </subcellularLocation>
</comment>
<feature type="transmembrane region" description="Helical" evidence="5">
    <location>
        <begin position="98"/>
        <end position="123"/>
    </location>
</feature>
<dbReference type="GO" id="GO:0016020">
    <property type="term" value="C:membrane"/>
    <property type="evidence" value="ECO:0007669"/>
    <property type="project" value="UniProtKB-SubCell"/>
</dbReference>
<feature type="transmembrane region" description="Helical" evidence="5">
    <location>
        <begin position="12"/>
        <end position="33"/>
    </location>
</feature>
<feature type="transmembrane region" description="Helical" evidence="5">
    <location>
        <begin position="45"/>
        <end position="63"/>
    </location>
</feature>
<dbReference type="RefSeq" id="WP_121173390.1">
    <property type="nucleotide sequence ID" value="NZ_RBIN01000007.1"/>
</dbReference>
<evidence type="ECO:0000256" key="4">
    <source>
        <dbReference type="ARBA" id="ARBA00023136"/>
    </source>
</evidence>
<organism evidence="6 7">
    <name type="scientific">Kushneria sinocarnis</name>
    <dbReference type="NCBI Taxonomy" id="595502"/>
    <lineage>
        <taxon>Bacteria</taxon>
        <taxon>Pseudomonadati</taxon>
        <taxon>Pseudomonadota</taxon>
        <taxon>Gammaproteobacteria</taxon>
        <taxon>Oceanospirillales</taxon>
        <taxon>Halomonadaceae</taxon>
        <taxon>Kushneria</taxon>
    </lineage>
</organism>
<proteinExistence type="predicted"/>
<feature type="transmembrane region" description="Helical" evidence="5">
    <location>
        <begin position="69"/>
        <end position="89"/>
    </location>
</feature>
<accession>A0A420WUC3</accession>
<evidence type="ECO:0000313" key="6">
    <source>
        <dbReference type="EMBL" id="RKQ97046.1"/>
    </source>
</evidence>
<dbReference type="GO" id="GO:0016787">
    <property type="term" value="F:hydrolase activity"/>
    <property type="evidence" value="ECO:0007669"/>
    <property type="project" value="UniProtKB-KW"/>
</dbReference>
<comment type="caution">
    <text evidence="6">The sequence shown here is derived from an EMBL/GenBank/DDBJ whole genome shotgun (WGS) entry which is preliminary data.</text>
</comment>
<evidence type="ECO:0000256" key="1">
    <source>
        <dbReference type="ARBA" id="ARBA00004141"/>
    </source>
</evidence>
<keyword evidence="6" id="KW-0378">Hydrolase</keyword>
<evidence type="ECO:0000256" key="5">
    <source>
        <dbReference type="SAM" id="Phobius"/>
    </source>
</evidence>
<dbReference type="Proteomes" id="UP000281975">
    <property type="component" value="Unassembled WGS sequence"/>
</dbReference>
<keyword evidence="7" id="KW-1185">Reference proteome</keyword>
<evidence type="ECO:0000256" key="2">
    <source>
        <dbReference type="ARBA" id="ARBA00022692"/>
    </source>
</evidence>
<keyword evidence="2 5" id="KW-0812">Transmembrane</keyword>
<reference evidence="6 7" key="1">
    <citation type="submission" date="2018-10" db="EMBL/GenBank/DDBJ databases">
        <title>Genomic Encyclopedia of Type Strains, Phase IV (KMG-IV): sequencing the most valuable type-strain genomes for metagenomic binning, comparative biology and taxonomic classification.</title>
        <authorList>
            <person name="Goeker M."/>
        </authorList>
    </citation>
    <scope>NUCLEOTIDE SEQUENCE [LARGE SCALE GENOMIC DNA]</scope>
    <source>
        <strain evidence="6 7">DSM 23229</strain>
    </source>
</reference>
<dbReference type="OrthoDB" id="9811701at2"/>
<evidence type="ECO:0000313" key="7">
    <source>
        <dbReference type="Proteomes" id="UP000281975"/>
    </source>
</evidence>
<dbReference type="PANTHER" id="PTHR30249:SF0">
    <property type="entry name" value="PLASTIDAL GLYCOLATE_GLYCERATE TRANSLOCATOR 1, CHLOROPLASTIC"/>
    <property type="match status" value="1"/>
</dbReference>